<dbReference type="AlphaFoldDB" id="A0A5N0T8M0"/>
<dbReference type="RefSeq" id="WP_150865513.1">
    <property type="nucleotide sequence ID" value="NZ_VYXP01000013.1"/>
</dbReference>
<dbReference type="Proteomes" id="UP000325372">
    <property type="component" value="Unassembled WGS sequence"/>
</dbReference>
<dbReference type="EMBL" id="VYXP01000013">
    <property type="protein sequence ID" value="KAA9129649.1"/>
    <property type="molecule type" value="Genomic_DNA"/>
</dbReference>
<dbReference type="InterPro" id="IPR001509">
    <property type="entry name" value="Epimerase_deHydtase"/>
</dbReference>
<name>A0A5N0T8M0_9GAMM</name>
<dbReference type="SUPFAM" id="SSF51735">
    <property type="entry name" value="NAD(P)-binding Rossmann-fold domains"/>
    <property type="match status" value="1"/>
</dbReference>
<accession>A0A5N0T8M0</accession>
<dbReference type="InterPro" id="IPR036291">
    <property type="entry name" value="NAD(P)-bd_dom_sf"/>
</dbReference>
<evidence type="ECO:0000259" key="1">
    <source>
        <dbReference type="Pfam" id="PF01370"/>
    </source>
</evidence>
<reference evidence="2 3" key="1">
    <citation type="submission" date="2019-09" db="EMBL/GenBank/DDBJ databases">
        <title>Wenzhouxiangella sp. Genome sequencing and assembly.</title>
        <authorList>
            <person name="Zhang R."/>
        </authorList>
    </citation>
    <scope>NUCLEOTIDE SEQUENCE [LARGE SCALE GENOMIC DNA]</scope>
    <source>
        <strain evidence="2 3">W260</strain>
    </source>
</reference>
<dbReference type="PANTHER" id="PTHR43245:SF54">
    <property type="entry name" value="BLL0593 PROTEIN"/>
    <property type="match status" value="1"/>
</dbReference>
<gene>
    <name evidence="2" type="ORF">F3N42_14895</name>
</gene>
<organism evidence="2 3">
    <name type="scientific">Marinihelvus fidelis</name>
    <dbReference type="NCBI Taxonomy" id="2613842"/>
    <lineage>
        <taxon>Bacteria</taxon>
        <taxon>Pseudomonadati</taxon>
        <taxon>Pseudomonadota</taxon>
        <taxon>Gammaproteobacteria</taxon>
        <taxon>Chromatiales</taxon>
        <taxon>Wenzhouxiangellaceae</taxon>
        <taxon>Marinihelvus</taxon>
    </lineage>
</organism>
<comment type="caution">
    <text evidence="2">The sequence shown here is derived from an EMBL/GenBank/DDBJ whole genome shotgun (WGS) entry which is preliminary data.</text>
</comment>
<evidence type="ECO:0000313" key="2">
    <source>
        <dbReference type="EMBL" id="KAA9129649.1"/>
    </source>
</evidence>
<dbReference type="PANTHER" id="PTHR43245">
    <property type="entry name" value="BIFUNCTIONAL POLYMYXIN RESISTANCE PROTEIN ARNA"/>
    <property type="match status" value="1"/>
</dbReference>
<keyword evidence="3" id="KW-1185">Reference proteome</keyword>
<evidence type="ECO:0000313" key="3">
    <source>
        <dbReference type="Proteomes" id="UP000325372"/>
    </source>
</evidence>
<dbReference type="InterPro" id="IPR050177">
    <property type="entry name" value="Lipid_A_modif_metabolic_enz"/>
</dbReference>
<feature type="domain" description="NAD-dependent epimerase/dehydratase" evidence="1">
    <location>
        <begin position="3"/>
        <end position="172"/>
    </location>
</feature>
<sequence>MKALVTGSAGHLGEAMMLGVAEHGWDVAGLDVKPSPHTDFTGSITDRAFVRDCLAGVDVIFHTATLHKPHVGTHSRQDFVDTNVTGTLNLLEEAVAQGCKAFIFTSTTSTFGDALRPAPGEPAVWVTEDLRPRPKNIYGVTKCAAEDLCALFHRNTGLPCLVLKTSRFFPEDDDDKGKRDAFDSDNLKVNELLNRRADIADLVSAHLLAAEKAGAIGFDKLILSAPSPFRRSDAAALATDAPSVLAGYVPKYASTYEQLGWTLPDAFDRVYDSTRAQRVLGWVPRYTFQAALEHLRAGEDYRSELARRVGSKGYHSDQFEDEPFPVGGF</sequence>
<protein>
    <submittedName>
        <fullName evidence="2">NAD(P)-dependent oxidoreductase</fullName>
    </submittedName>
</protein>
<dbReference type="Gene3D" id="3.40.50.720">
    <property type="entry name" value="NAD(P)-binding Rossmann-like Domain"/>
    <property type="match status" value="1"/>
</dbReference>
<proteinExistence type="predicted"/>
<dbReference type="Pfam" id="PF01370">
    <property type="entry name" value="Epimerase"/>
    <property type="match status" value="1"/>
</dbReference>